<reference evidence="1 2" key="1">
    <citation type="submission" date="2024-09" db="EMBL/GenBank/DDBJ databases">
        <title>Chromosome-scale assembly of Riccia fluitans.</title>
        <authorList>
            <person name="Paukszto L."/>
            <person name="Sawicki J."/>
            <person name="Karawczyk K."/>
            <person name="Piernik-Szablinska J."/>
            <person name="Szczecinska M."/>
            <person name="Mazdziarz M."/>
        </authorList>
    </citation>
    <scope>NUCLEOTIDE SEQUENCE [LARGE SCALE GENOMIC DNA]</scope>
    <source>
        <strain evidence="1">Rf_01</strain>
        <tissue evidence="1">Aerial parts of the thallus</tissue>
    </source>
</reference>
<protein>
    <submittedName>
        <fullName evidence="1">Uncharacterized protein</fullName>
    </submittedName>
</protein>
<dbReference type="AlphaFoldDB" id="A0ABD1Z719"/>
<evidence type="ECO:0000313" key="1">
    <source>
        <dbReference type="EMBL" id="KAL2643456.1"/>
    </source>
</evidence>
<proteinExistence type="predicted"/>
<accession>A0ABD1Z719</accession>
<dbReference type="PANTHER" id="PTHR36008">
    <property type="entry name" value="OS09G0478400 PROTEIN"/>
    <property type="match status" value="1"/>
</dbReference>
<organism evidence="1 2">
    <name type="scientific">Riccia fluitans</name>
    <dbReference type="NCBI Taxonomy" id="41844"/>
    <lineage>
        <taxon>Eukaryota</taxon>
        <taxon>Viridiplantae</taxon>
        <taxon>Streptophyta</taxon>
        <taxon>Embryophyta</taxon>
        <taxon>Marchantiophyta</taxon>
        <taxon>Marchantiopsida</taxon>
        <taxon>Marchantiidae</taxon>
        <taxon>Marchantiales</taxon>
        <taxon>Ricciaceae</taxon>
        <taxon>Riccia</taxon>
    </lineage>
</organism>
<dbReference type="Proteomes" id="UP001605036">
    <property type="component" value="Unassembled WGS sequence"/>
</dbReference>
<keyword evidence="2" id="KW-1185">Reference proteome</keyword>
<sequence length="162" mass="18830">MASRLRRGQRVGSQWAEFLRSQRRPVTRAHPQRPRIPKDLSVEISESKDFYDTPSLKVGVGLVAVAVIAKLTMMYDESQEEERVERRAREMVELQGTEPRIVSRELWDYLQQLPPRTPFESRIVRDSARIRTGDPVSLEDVKDWAVDVITDSLARKEDSLRR</sequence>
<dbReference type="EMBL" id="JBHFFA010000002">
    <property type="protein sequence ID" value="KAL2643456.1"/>
    <property type="molecule type" value="Genomic_DNA"/>
</dbReference>
<name>A0ABD1Z719_9MARC</name>
<evidence type="ECO:0000313" key="2">
    <source>
        <dbReference type="Proteomes" id="UP001605036"/>
    </source>
</evidence>
<gene>
    <name evidence="1" type="ORF">R1flu_011043</name>
</gene>
<dbReference type="PANTHER" id="PTHR36008:SF1">
    <property type="entry name" value="OS09G0478400 PROTEIN"/>
    <property type="match status" value="1"/>
</dbReference>
<comment type="caution">
    <text evidence="1">The sequence shown here is derived from an EMBL/GenBank/DDBJ whole genome shotgun (WGS) entry which is preliminary data.</text>
</comment>